<keyword evidence="4" id="KW-1185">Reference proteome</keyword>
<keyword evidence="1" id="KW-0863">Zinc-finger</keyword>
<dbReference type="PROSITE" id="PS50966">
    <property type="entry name" value="ZF_SWIM"/>
    <property type="match status" value="1"/>
</dbReference>
<organism evidence="3 4">
    <name type="scientific">Saccharopolyspora cebuensis</name>
    <dbReference type="NCBI Taxonomy" id="418759"/>
    <lineage>
        <taxon>Bacteria</taxon>
        <taxon>Bacillati</taxon>
        <taxon>Actinomycetota</taxon>
        <taxon>Actinomycetes</taxon>
        <taxon>Pseudonocardiales</taxon>
        <taxon>Pseudonocardiaceae</taxon>
        <taxon>Saccharopolyspora</taxon>
    </lineage>
</organism>
<proteinExistence type="predicted"/>
<dbReference type="PANTHER" id="PTHR38133">
    <property type="entry name" value="SLR1429 PROTEIN"/>
    <property type="match status" value="1"/>
</dbReference>
<evidence type="ECO:0000313" key="4">
    <source>
        <dbReference type="Proteomes" id="UP001564626"/>
    </source>
</evidence>
<dbReference type="EMBL" id="JBGEHV010000021">
    <property type="protein sequence ID" value="MEY8040370.1"/>
    <property type="molecule type" value="Genomic_DNA"/>
</dbReference>
<sequence length="180" mass="18980">MIPTFGATAWGAAWVRTVETTAISRPDPALPRARSLARKGAVTGLTTEPGRVSAEVAGHRVAVGFPLWEPGADRLVAEADTAGLAAGDLPDELADRLRPEHGIAPPPDQQHPTCTCRTRAPRCAHVLATLYALAQHVDERPLLAVELRLAHPPVAAPPPDRIPLADLDPAGFYRSPAALG</sequence>
<dbReference type="PANTHER" id="PTHR38133:SF1">
    <property type="entry name" value="SLR1429 PROTEIN"/>
    <property type="match status" value="1"/>
</dbReference>
<protein>
    <recommendedName>
        <fullName evidence="2">SWIM-type domain-containing protein</fullName>
    </recommendedName>
</protein>
<keyword evidence="1" id="KW-0479">Metal-binding</keyword>
<dbReference type="Proteomes" id="UP001564626">
    <property type="component" value="Unassembled WGS sequence"/>
</dbReference>
<evidence type="ECO:0000259" key="2">
    <source>
        <dbReference type="PROSITE" id="PS50966"/>
    </source>
</evidence>
<dbReference type="RefSeq" id="WP_345367274.1">
    <property type="nucleotide sequence ID" value="NZ_BAABII010000018.1"/>
</dbReference>
<evidence type="ECO:0000256" key="1">
    <source>
        <dbReference type="PROSITE-ProRule" id="PRU00325"/>
    </source>
</evidence>
<keyword evidence="1" id="KW-0862">Zinc</keyword>
<evidence type="ECO:0000313" key="3">
    <source>
        <dbReference type="EMBL" id="MEY8040370.1"/>
    </source>
</evidence>
<dbReference type="InterPro" id="IPR007527">
    <property type="entry name" value="Znf_SWIM"/>
</dbReference>
<feature type="domain" description="SWIM-type" evidence="2">
    <location>
        <begin position="99"/>
        <end position="134"/>
    </location>
</feature>
<reference evidence="3 4" key="1">
    <citation type="submission" date="2024-08" db="EMBL/GenBank/DDBJ databases">
        <title>Genome mining of Saccharopolyspora cebuensis PGLac3 from Nigerian medicinal plant.</title>
        <authorList>
            <person name="Ezeobiora C.E."/>
            <person name="Igbokwe N.H."/>
            <person name="Amin D.H."/>
            <person name="Mendie U.E."/>
        </authorList>
    </citation>
    <scope>NUCLEOTIDE SEQUENCE [LARGE SCALE GENOMIC DNA]</scope>
    <source>
        <strain evidence="3 4">PGLac3</strain>
    </source>
</reference>
<comment type="caution">
    <text evidence="3">The sequence shown here is derived from an EMBL/GenBank/DDBJ whole genome shotgun (WGS) entry which is preliminary data.</text>
</comment>
<accession>A0ABV4CGY5</accession>
<name>A0ABV4CGY5_9PSEU</name>
<gene>
    <name evidence="3" type="ORF">AB8O55_13270</name>
</gene>